<evidence type="ECO:0000313" key="9">
    <source>
        <dbReference type="Proteomes" id="UP000826462"/>
    </source>
</evidence>
<dbReference type="Proteomes" id="UP000826462">
    <property type="component" value="Chromosome 2"/>
</dbReference>
<organism evidence="8 9">
    <name type="scientific">Paraburkholderia edwinii</name>
    <dbReference type="NCBI Taxonomy" id="2861782"/>
    <lineage>
        <taxon>Bacteria</taxon>
        <taxon>Pseudomonadati</taxon>
        <taxon>Pseudomonadota</taxon>
        <taxon>Betaproteobacteria</taxon>
        <taxon>Burkholderiales</taxon>
        <taxon>Burkholderiaceae</taxon>
        <taxon>Paraburkholderia</taxon>
    </lineage>
</organism>
<protein>
    <submittedName>
        <fullName evidence="8">ABC transporter ATP-binding protein</fullName>
    </submittedName>
</protein>
<keyword evidence="2" id="KW-0813">Transport</keyword>
<dbReference type="PROSITE" id="PS00211">
    <property type="entry name" value="ABC_TRANSPORTER_1"/>
    <property type="match status" value="1"/>
</dbReference>
<comment type="similarity">
    <text evidence="1">Belongs to the ABC transporter superfamily.</text>
</comment>
<dbReference type="InterPro" id="IPR003439">
    <property type="entry name" value="ABC_transporter-like_ATP-bd"/>
</dbReference>
<evidence type="ECO:0000256" key="6">
    <source>
        <dbReference type="ARBA" id="ARBA00022840"/>
    </source>
</evidence>
<feature type="domain" description="ABC transporter" evidence="7">
    <location>
        <begin position="21"/>
        <end position="250"/>
    </location>
</feature>
<dbReference type="GO" id="GO:0005524">
    <property type="term" value="F:ATP binding"/>
    <property type="evidence" value="ECO:0007669"/>
    <property type="project" value="UniProtKB-KW"/>
</dbReference>
<evidence type="ECO:0000256" key="3">
    <source>
        <dbReference type="ARBA" id="ARBA00022475"/>
    </source>
</evidence>
<keyword evidence="6 8" id="KW-0067">ATP-binding</keyword>
<accession>A0ABX8UVA1</accession>
<evidence type="ECO:0000256" key="5">
    <source>
        <dbReference type="ARBA" id="ARBA00022741"/>
    </source>
</evidence>
<evidence type="ECO:0000313" key="8">
    <source>
        <dbReference type="EMBL" id="QYD72902.1"/>
    </source>
</evidence>
<keyword evidence="4" id="KW-0472">Membrane</keyword>
<keyword evidence="3" id="KW-1003">Cell membrane</keyword>
<keyword evidence="4" id="KW-0997">Cell inner membrane</keyword>
<dbReference type="CDD" id="cd03293">
    <property type="entry name" value="ABC_NrtD_SsuB_transporters"/>
    <property type="match status" value="1"/>
</dbReference>
<dbReference type="SUPFAM" id="SSF52540">
    <property type="entry name" value="P-loop containing nucleoside triphosphate hydrolases"/>
    <property type="match status" value="1"/>
</dbReference>
<dbReference type="EMBL" id="CP080096">
    <property type="protein sequence ID" value="QYD72902.1"/>
    <property type="molecule type" value="Genomic_DNA"/>
</dbReference>
<dbReference type="PANTHER" id="PTHR42788:SF13">
    <property type="entry name" value="ALIPHATIC SULFONATES IMPORT ATP-BINDING PROTEIN SSUB"/>
    <property type="match status" value="1"/>
</dbReference>
<proteinExistence type="inferred from homology"/>
<keyword evidence="9" id="KW-1185">Reference proteome</keyword>
<name>A0ABX8UVA1_9BURK</name>
<reference evidence="8 9" key="1">
    <citation type="submission" date="2021-07" db="EMBL/GenBank/DDBJ databases">
        <title>Paraburkholderia edwinii protects Aspergillus sp. from phenazines by acting as a toxin sponge.</title>
        <authorList>
            <person name="Dahlstrom K.M."/>
            <person name="Newman D.K."/>
        </authorList>
    </citation>
    <scope>NUCLEOTIDE SEQUENCE [LARGE SCALE GENOMIC DNA]</scope>
    <source>
        <strain evidence="8 9">Pe01</strain>
    </source>
</reference>
<dbReference type="Gene3D" id="3.40.50.300">
    <property type="entry name" value="P-loop containing nucleotide triphosphate hydrolases"/>
    <property type="match status" value="1"/>
</dbReference>
<evidence type="ECO:0000256" key="1">
    <source>
        <dbReference type="ARBA" id="ARBA00005417"/>
    </source>
</evidence>
<dbReference type="PANTHER" id="PTHR42788">
    <property type="entry name" value="TAURINE IMPORT ATP-BINDING PROTEIN-RELATED"/>
    <property type="match status" value="1"/>
</dbReference>
<dbReference type="InterPro" id="IPR003593">
    <property type="entry name" value="AAA+_ATPase"/>
</dbReference>
<keyword evidence="5" id="KW-0547">Nucleotide-binding</keyword>
<dbReference type="Pfam" id="PF00005">
    <property type="entry name" value="ABC_tran"/>
    <property type="match status" value="1"/>
</dbReference>
<evidence type="ECO:0000256" key="4">
    <source>
        <dbReference type="ARBA" id="ARBA00022519"/>
    </source>
</evidence>
<dbReference type="InterPro" id="IPR027417">
    <property type="entry name" value="P-loop_NTPase"/>
</dbReference>
<evidence type="ECO:0000259" key="7">
    <source>
        <dbReference type="PROSITE" id="PS50893"/>
    </source>
</evidence>
<sequence length="260" mass="28567">MSALPMRIVAAAESEPVRHAVELAHVTKRFGKLAVLDDISLAAPTGSVLAIVGASGCGKSTLLNIIAGLVKADSGNVRIDGVAGKRSDDTRVISYMFQEDRLLPWRTIAANAEFGLEAESLNANVRRERALEMLHMTGLEGFENAYPHELSGGMRSRVALARSLVVKPYILLMDEPFSKLDPQMRSQMHAELLRVREQLKMTVVFVTHDVEEAIVLADRVVVLRPRPGRVRDVLTIDLARPRNPLAADVAETVRHVRALI</sequence>
<dbReference type="SMART" id="SM00382">
    <property type="entry name" value="AAA"/>
    <property type="match status" value="1"/>
</dbReference>
<gene>
    <name evidence="8" type="ORF">KZJ38_24780</name>
</gene>
<dbReference type="InterPro" id="IPR050166">
    <property type="entry name" value="ABC_transporter_ATP-bind"/>
</dbReference>
<dbReference type="PROSITE" id="PS50893">
    <property type="entry name" value="ABC_TRANSPORTER_2"/>
    <property type="match status" value="1"/>
</dbReference>
<dbReference type="InterPro" id="IPR017871">
    <property type="entry name" value="ABC_transporter-like_CS"/>
</dbReference>
<evidence type="ECO:0000256" key="2">
    <source>
        <dbReference type="ARBA" id="ARBA00022448"/>
    </source>
</evidence>